<evidence type="ECO:0008006" key="6">
    <source>
        <dbReference type="Google" id="ProtNLM"/>
    </source>
</evidence>
<reference evidence="4" key="1">
    <citation type="submission" date="2022-08" db="EMBL/GenBank/DDBJ databases">
        <title>Draft genome sequencing of Roseisolibacter agri AW1220.</title>
        <authorList>
            <person name="Tobiishi Y."/>
            <person name="Tonouchi A."/>
        </authorList>
    </citation>
    <scope>NUCLEOTIDE SEQUENCE</scope>
    <source>
        <strain evidence="4">AW1220</strain>
    </source>
</reference>
<keyword evidence="3" id="KW-0732">Signal</keyword>
<evidence type="ECO:0000256" key="2">
    <source>
        <dbReference type="SAM" id="Phobius"/>
    </source>
</evidence>
<feature type="chain" id="PRO_5041377478" description="Secreted protein" evidence="3">
    <location>
        <begin position="33"/>
        <end position="505"/>
    </location>
</feature>
<feature type="transmembrane region" description="Helical" evidence="2">
    <location>
        <begin position="195"/>
        <end position="215"/>
    </location>
</feature>
<protein>
    <recommendedName>
        <fullName evidence="6">Secreted protein</fullName>
    </recommendedName>
</protein>
<keyword evidence="5" id="KW-1185">Reference proteome</keyword>
<dbReference type="Proteomes" id="UP001161325">
    <property type="component" value="Unassembled WGS sequence"/>
</dbReference>
<feature type="region of interest" description="Disordered" evidence="1">
    <location>
        <begin position="441"/>
        <end position="463"/>
    </location>
</feature>
<feature type="compositionally biased region" description="Basic and acidic residues" evidence="1">
    <location>
        <begin position="441"/>
        <end position="453"/>
    </location>
</feature>
<gene>
    <name evidence="4" type="ORF">rosag_46080</name>
</gene>
<dbReference type="RefSeq" id="WP_284352519.1">
    <property type="nucleotide sequence ID" value="NZ_BRXS01000007.1"/>
</dbReference>
<proteinExistence type="predicted"/>
<accession>A0AA37QKA9</accession>
<comment type="caution">
    <text evidence="4">The sequence shown here is derived from an EMBL/GenBank/DDBJ whole genome shotgun (WGS) entry which is preliminary data.</text>
</comment>
<evidence type="ECO:0000313" key="4">
    <source>
        <dbReference type="EMBL" id="GLC28095.1"/>
    </source>
</evidence>
<dbReference type="AlphaFoldDB" id="A0AA37QKA9"/>
<keyword evidence="2" id="KW-0812">Transmembrane</keyword>
<sequence length="505" mass="53214">MSALPLVLRTFARRAVVAVGVALAALASSAHVGTNDAFFDGPAGPYAVRVSVRPPGVIPGQAQITVRVLQGDARRVQVQAAQWNVGTKGAPAPDDAAPVAGERGLWAAQLWLMTSGSYMVNVAVDGAQGTGTATVPILAVATARLGMQRAMGWMLVVLGGVLVAGLVTLFGAAAREGGLPPGEAPDRRHRLAGRIAASGAAAVAALFLLGGSRWWDAVDREYAQGMYRPLASRADVRWGEGGQRILRFVVTDTTWMGGRMTPLIPDHGKLMHLFAVRDSSLDAFAHLHPTRLDSATFETAFPPLPTGRYRIFADVVHESGFARTLVATADVANGPKPATLTGATGDDAWLIGPVGDASARRYATGGGITVAWDSTAPITAGAETTLRFTVRDTTGQVAQLEPYMGMAGHAMVMRDDGSVFVHLHPMGSISVAAQERMLRRERGDTAQHGERQPVDTSTHASHGPTAFAGTLGFPFAFPKPGRYRVWVQVRHGGAVRTAAFDTTVR</sequence>
<keyword evidence="2" id="KW-0472">Membrane</keyword>
<feature type="transmembrane region" description="Helical" evidence="2">
    <location>
        <begin position="150"/>
        <end position="174"/>
    </location>
</feature>
<evidence type="ECO:0000256" key="3">
    <source>
        <dbReference type="SAM" id="SignalP"/>
    </source>
</evidence>
<evidence type="ECO:0000256" key="1">
    <source>
        <dbReference type="SAM" id="MobiDB-lite"/>
    </source>
</evidence>
<dbReference type="EMBL" id="BRXS01000007">
    <property type="protein sequence ID" value="GLC28095.1"/>
    <property type="molecule type" value="Genomic_DNA"/>
</dbReference>
<name>A0AA37QKA9_9BACT</name>
<feature type="signal peptide" evidence="3">
    <location>
        <begin position="1"/>
        <end position="32"/>
    </location>
</feature>
<organism evidence="4 5">
    <name type="scientific">Roseisolibacter agri</name>
    <dbReference type="NCBI Taxonomy" id="2014610"/>
    <lineage>
        <taxon>Bacteria</taxon>
        <taxon>Pseudomonadati</taxon>
        <taxon>Gemmatimonadota</taxon>
        <taxon>Gemmatimonadia</taxon>
        <taxon>Gemmatimonadales</taxon>
        <taxon>Gemmatimonadaceae</taxon>
        <taxon>Roseisolibacter</taxon>
    </lineage>
</organism>
<evidence type="ECO:0000313" key="5">
    <source>
        <dbReference type="Proteomes" id="UP001161325"/>
    </source>
</evidence>
<keyword evidence="2" id="KW-1133">Transmembrane helix</keyword>